<dbReference type="Gene3D" id="1.50.10.20">
    <property type="match status" value="1"/>
</dbReference>
<dbReference type="RefSeq" id="XP_030647126.1">
    <property type="nucleotide sequence ID" value="XM_030791266.1"/>
</dbReference>
<dbReference type="InterPro" id="IPR008930">
    <property type="entry name" value="Terpenoid_cyclase/PrenylTrfase"/>
</dbReference>
<evidence type="ECO:0000256" key="3">
    <source>
        <dbReference type="ARBA" id="ARBA00023157"/>
    </source>
</evidence>
<keyword evidence="3" id="KW-1015">Disulfide bond</keyword>
<dbReference type="Gene3D" id="2.60.40.10">
    <property type="entry name" value="Immunoglobulins"/>
    <property type="match status" value="2"/>
</dbReference>
<feature type="domain" description="NTR" evidence="6">
    <location>
        <begin position="1557"/>
        <end position="1702"/>
    </location>
</feature>
<dbReference type="InParanoid" id="A0A6J2WS47"/>
<dbReference type="SMART" id="SM00643">
    <property type="entry name" value="C345C"/>
    <property type="match status" value="1"/>
</dbReference>
<dbReference type="Pfam" id="PF21309">
    <property type="entry name" value="C5_CUB"/>
    <property type="match status" value="1"/>
</dbReference>
<dbReference type="GO" id="GO:0005615">
    <property type="term" value="C:extracellular space"/>
    <property type="evidence" value="ECO:0007669"/>
    <property type="project" value="InterPro"/>
</dbReference>
<feature type="signal peptide" evidence="5">
    <location>
        <begin position="1"/>
        <end position="18"/>
    </location>
</feature>
<dbReference type="InterPro" id="IPR008993">
    <property type="entry name" value="TIMP-like_OB-fold"/>
</dbReference>
<dbReference type="PANTHER" id="PTHR11412:SF83">
    <property type="entry name" value="COMPLEMENT C5"/>
    <property type="match status" value="1"/>
</dbReference>
<dbReference type="InterPro" id="IPR041555">
    <property type="entry name" value="MG3"/>
</dbReference>
<dbReference type="OrthoDB" id="6359008at2759"/>
<dbReference type="InterPro" id="IPR011625">
    <property type="entry name" value="A2M_N_BRD"/>
</dbReference>
<evidence type="ECO:0000256" key="2">
    <source>
        <dbReference type="ARBA" id="ARBA00022525"/>
    </source>
</evidence>
<proteinExistence type="predicted"/>
<evidence type="ECO:0000256" key="5">
    <source>
        <dbReference type="SAM" id="SignalP"/>
    </source>
</evidence>
<dbReference type="Proteomes" id="UP000504632">
    <property type="component" value="Chromosome 14"/>
</dbReference>
<dbReference type="SUPFAM" id="SSF47686">
    <property type="entry name" value="Anaphylotoxins (complement system)"/>
    <property type="match status" value="1"/>
</dbReference>
<dbReference type="InterPro" id="IPR009048">
    <property type="entry name" value="A-macroglobulin_rcpt-bd"/>
</dbReference>
<dbReference type="GeneID" id="115827434"/>
<dbReference type="InterPro" id="IPR018081">
    <property type="entry name" value="Anaphylatoxin_comp_syst"/>
</dbReference>
<dbReference type="Pfam" id="PF01759">
    <property type="entry name" value="NTR"/>
    <property type="match status" value="1"/>
</dbReference>
<dbReference type="InterPro" id="IPR001599">
    <property type="entry name" value="Macroglobln_a2"/>
</dbReference>
<dbReference type="PROSITE" id="PS50189">
    <property type="entry name" value="NTR"/>
    <property type="match status" value="1"/>
</dbReference>
<dbReference type="CDD" id="cd00017">
    <property type="entry name" value="ANATO"/>
    <property type="match status" value="1"/>
</dbReference>
<evidence type="ECO:0000256" key="4">
    <source>
        <dbReference type="SAM" id="MobiDB-lite"/>
    </source>
</evidence>
<sequence>MELLFLLSLIHLCWWTNAQDTSYLITYPRVLRLDAAEKVVVQLFGTNQDVTVELSLKKSMSWGDKVYDSQTVTLNAQNKYQSAATLRIFSRTFAKEENFVYISAVSSIFSAHQKVPVVCNNGFLFIQTDKPLYTPEQPVKVRVYSLNEELQPARRRVTLTFSDPDGIQVDMVDLQDVNGIISMDPPFKIPIKPKFGLWKIHAAYTEEFTTTAKAEFEIKEYVLPSISVMIEPEANYISSAYFESFKLKITARYVHGAPVERGDVFVKFGYKTKDGTVMIPDSLKRHLMFDGKLDVTLNIKSALSTMPDGPTELAQLMGSNLHVVVLVQESTGGISQEAELSNMEFVSIPYKLSLIATPPFIKPSLPYTIRVLVRDPLGVPVSRVPVKVSAILQDESGQMEPLYYSGQKAEVTEITQRTGIAQFVYNIPANVKKADFSFVTADTRYSPTTQGQLTLNTEAYKSVNHRYLYIDLPSDQSTLSVDAFASITIYFHYANYLPLKFFSYQVISKGKVVKFSTEKRVENAKSQSINFRVTPDMVPSIRLLVYYILSGEQKAELVADSVWLDVKAKCPNDLKVDLSAPNKKYKPKDTLDLSVKTGDTSLVALSSLDTALYSLRSAKTDPLARVLRHIEEKDLGCGGGGGINNANVFTRAGLAFMTNANAHASDADACTAIVRTKRSVPLEDQRKEKATLRSPARRKKRSTDFHHLFKEKAKTYKSYEKCCMEAFDSLPTLDSCADRARNLRTDHMKCKKAFYDCCKYAHDLRQRDQSVISLSRSAIEFLFDLTPPIARTYFPESWLWEEHSIQDRSHSLVIPRTLPDSLTTWEMKAVGMFNTGICVADPLQVSVGKEISIDVPLPYSMVRGEQLELKGSVYNQYDQSTRFLVTLSVSDGLCLGKGSGQDSPLKISGTIEAGSVSMVSFFIMALTAGEHTLTFTLRTSLGHDEVVKKLRVVPEGVRAEKPEGKTLDPRGVFGTPTRKIELKIALPEKMVPLSSVDRSLTVNGEILGEVLSIITDPAGLQKLVNLPRGSAEVELMALLPIYYVFHFIDSTERWDTLGKEFGASSSELKRKMAEGVTSIMSFKSKREYSFRMWDKDLEASTWLTALVVKTLAEMDKYITINRNVLTNTVNWLITNCQASDGSFKEQSTVKPKKLMGAGADVTEQKVYLTSFVIIAIKNALSVPKSDLEMFADAMKLAAHYVSTKAASLKSLYVKAIAVYAMTLADPHSSPASQLYQELEREASVKGTPAVVRFWKEDDSPQDPLKPNKASSKTVETTVYVLLTALRKGQVSYSKPILHWLTQDQRYGGGFFSTQDSILTLEALTKYGILAKSAKLDMDIQVSYRKKGDLKMIKLTQRHPVGGSIEVTQNDDLILSTAMSSGVAFATLRTVYYVLSVSNENCHFDLNIDVRARQPGSNDPMLLSPRIVACAKYKPRPNEFEMEAGRTVMEINLPTGMIPLQEDLEMILNGYEVLISSYEIRGSQVLLEIDSVPSDRYHCVGFRVQEQFNVGMTKASSFRVYEFYDPSSECIKFYNNQEKKILRLCEGDQCMCMAAECCNFKSSMDNSVTALERRKDTCKDSIKYALKVMIESSTAEEDFVTYKATVKNIFKKGTEDIKFEEEVELIKKATCTSTKIETGKQYLVMGTEIMPVSVGNHHKYKFPLDSQYTVEVWPSADSCTGPPCTDYVKILNLFEEDFLFSGCDF</sequence>
<dbReference type="PANTHER" id="PTHR11412">
    <property type="entry name" value="MACROGLOBULIN / COMPLEMENT"/>
    <property type="match status" value="1"/>
</dbReference>
<dbReference type="Gene3D" id="1.20.91.20">
    <property type="entry name" value="Anaphylotoxins (complement system)"/>
    <property type="match status" value="1"/>
</dbReference>
<dbReference type="InterPro" id="IPR001134">
    <property type="entry name" value="Netrin_domain"/>
</dbReference>
<dbReference type="InterPro" id="IPR048843">
    <property type="entry name" value="C5_CUB"/>
</dbReference>
<dbReference type="InterPro" id="IPR011626">
    <property type="entry name" value="Alpha-macroglobulin_TED"/>
</dbReference>
<feature type="chain" id="PRO_5026854893" evidence="5">
    <location>
        <begin position="19"/>
        <end position="1704"/>
    </location>
</feature>
<dbReference type="FunCoup" id="A0A6J2WS47">
    <property type="interactions" value="483"/>
</dbReference>
<dbReference type="InterPro" id="IPR018933">
    <property type="entry name" value="Netrin_module_non-TIMP"/>
</dbReference>
<dbReference type="Gene3D" id="2.40.50.120">
    <property type="match status" value="1"/>
</dbReference>
<dbReference type="CTD" id="727"/>
<dbReference type="Pfam" id="PF07677">
    <property type="entry name" value="A2M_recep"/>
    <property type="match status" value="1"/>
</dbReference>
<keyword evidence="7" id="KW-1185">Reference proteome</keyword>
<dbReference type="InterPro" id="IPR036595">
    <property type="entry name" value="A-macroglobulin_rcpt-bd_sf"/>
</dbReference>
<accession>A0A6J2WS47</accession>
<dbReference type="Pfam" id="PF17790">
    <property type="entry name" value="MG1"/>
    <property type="match status" value="1"/>
</dbReference>
<evidence type="ECO:0000313" key="8">
    <source>
        <dbReference type="RefSeq" id="XP_030647126.1"/>
    </source>
</evidence>
<name>A0A6J2WS47_CHACN</name>
<comment type="subcellular location">
    <subcellularLocation>
        <location evidence="1">Secreted</location>
    </subcellularLocation>
</comment>
<dbReference type="InterPro" id="IPR000020">
    <property type="entry name" value="Anaphylatoxin/fibulin"/>
</dbReference>
<dbReference type="InterPro" id="IPR050473">
    <property type="entry name" value="A2M/Complement_sys"/>
</dbReference>
<keyword evidence="5" id="KW-0732">Signal</keyword>
<dbReference type="InterPro" id="IPR002890">
    <property type="entry name" value="MG2"/>
</dbReference>
<dbReference type="Gene3D" id="2.60.120.1540">
    <property type="match status" value="1"/>
</dbReference>
<dbReference type="Pfam" id="PF07703">
    <property type="entry name" value="A2M_BRD"/>
    <property type="match status" value="1"/>
</dbReference>
<reference evidence="8" key="1">
    <citation type="submission" date="2025-08" db="UniProtKB">
        <authorList>
            <consortium name="RefSeq"/>
        </authorList>
    </citation>
    <scope>IDENTIFICATION</scope>
</reference>
<evidence type="ECO:0000259" key="6">
    <source>
        <dbReference type="PROSITE" id="PS50189"/>
    </source>
</evidence>
<dbReference type="Pfam" id="PF07678">
    <property type="entry name" value="TED_complement"/>
    <property type="match status" value="1"/>
</dbReference>
<dbReference type="Gene3D" id="2.60.40.690">
    <property type="entry name" value="Alpha-macroglobulin, receptor-binding domain"/>
    <property type="match status" value="1"/>
</dbReference>
<dbReference type="Pfam" id="PF17791">
    <property type="entry name" value="MG3"/>
    <property type="match status" value="1"/>
</dbReference>
<dbReference type="Gene3D" id="2.60.40.1940">
    <property type="match status" value="1"/>
</dbReference>
<dbReference type="GO" id="GO:0004866">
    <property type="term" value="F:endopeptidase inhibitor activity"/>
    <property type="evidence" value="ECO:0007669"/>
    <property type="project" value="InterPro"/>
</dbReference>
<dbReference type="Gene3D" id="2.20.130.20">
    <property type="match status" value="1"/>
</dbReference>
<dbReference type="InterPro" id="IPR041425">
    <property type="entry name" value="C3/4/5_MG1"/>
</dbReference>
<protein>
    <submittedName>
        <fullName evidence="8">Complement C5 isoform X1</fullName>
    </submittedName>
</protein>
<keyword evidence="2" id="KW-0964">Secreted</keyword>
<dbReference type="SUPFAM" id="SSF49410">
    <property type="entry name" value="Alpha-macroglobulin receptor domain"/>
    <property type="match status" value="1"/>
</dbReference>
<gene>
    <name evidence="8" type="primary">c5</name>
</gene>
<feature type="region of interest" description="Disordered" evidence="4">
    <location>
        <begin position="683"/>
        <end position="702"/>
    </location>
</feature>
<dbReference type="SMART" id="SM01360">
    <property type="entry name" value="A2M"/>
    <property type="match status" value="1"/>
</dbReference>
<dbReference type="InterPro" id="IPR013783">
    <property type="entry name" value="Ig-like_fold"/>
</dbReference>
<dbReference type="Pfam" id="PF00207">
    <property type="entry name" value="A2M"/>
    <property type="match status" value="1"/>
</dbReference>
<dbReference type="Gene3D" id="2.60.40.1930">
    <property type="match status" value="3"/>
</dbReference>
<evidence type="ECO:0000256" key="1">
    <source>
        <dbReference type="ARBA" id="ARBA00004613"/>
    </source>
</evidence>
<dbReference type="InterPro" id="IPR040839">
    <property type="entry name" value="MG4"/>
</dbReference>
<organism evidence="7 8">
    <name type="scientific">Chanos chanos</name>
    <name type="common">Milkfish</name>
    <name type="synonym">Mugil chanos</name>
    <dbReference type="NCBI Taxonomy" id="29144"/>
    <lineage>
        <taxon>Eukaryota</taxon>
        <taxon>Metazoa</taxon>
        <taxon>Chordata</taxon>
        <taxon>Craniata</taxon>
        <taxon>Vertebrata</taxon>
        <taxon>Euteleostomi</taxon>
        <taxon>Actinopterygii</taxon>
        <taxon>Neopterygii</taxon>
        <taxon>Teleostei</taxon>
        <taxon>Ostariophysi</taxon>
        <taxon>Gonorynchiformes</taxon>
        <taxon>Chanidae</taxon>
        <taxon>Chanos</taxon>
    </lineage>
</organism>
<dbReference type="SUPFAM" id="SSF48239">
    <property type="entry name" value="Terpenoid cyclases/Protein prenyltransferases"/>
    <property type="match status" value="1"/>
</dbReference>
<dbReference type="SMART" id="SM01361">
    <property type="entry name" value="A2M_recep"/>
    <property type="match status" value="1"/>
</dbReference>
<dbReference type="Pfam" id="PF17789">
    <property type="entry name" value="MG4"/>
    <property type="match status" value="1"/>
</dbReference>
<dbReference type="SUPFAM" id="SSF50242">
    <property type="entry name" value="TIMP-like"/>
    <property type="match status" value="1"/>
</dbReference>
<dbReference type="Gene3D" id="6.20.50.160">
    <property type="match status" value="1"/>
</dbReference>
<dbReference type="SMART" id="SM01359">
    <property type="entry name" value="A2M_N_2"/>
    <property type="match status" value="1"/>
</dbReference>
<dbReference type="Pfam" id="PF01835">
    <property type="entry name" value="MG2"/>
    <property type="match status" value="1"/>
</dbReference>
<evidence type="ECO:0000313" key="7">
    <source>
        <dbReference type="Proteomes" id="UP000504632"/>
    </source>
</evidence>